<reference evidence="1" key="1">
    <citation type="submission" date="2021-08" db="EMBL/GenBank/DDBJ databases">
        <title>WGS assembly of Ceratopteris richardii.</title>
        <authorList>
            <person name="Marchant D.B."/>
            <person name="Chen G."/>
            <person name="Jenkins J."/>
            <person name="Shu S."/>
            <person name="Leebens-Mack J."/>
            <person name="Grimwood J."/>
            <person name="Schmutz J."/>
            <person name="Soltis P."/>
            <person name="Soltis D."/>
            <person name="Chen Z.-H."/>
        </authorList>
    </citation>
    <scope>NUCLEOTIDE SEQUENCE</scope>
    <source>
        <strain evidence="1">Whitten #5841</strain>
        <tissue evidence="1">Leaf</tissue>
    </source>
</reference>
<gene>
    <name evidence="1" type="ORF">KP509_29G009100</name>
</gene>
<dbReference type="EMBL" id="CM035434">
    <property type="protein sequence ID" value="KAH7291265.1"/>
    <property type="molecule type" value="Genomic_DNA"/>
</dbReference>
<name>A0A8T2R6R3_CERRI</name>
<protein>
    <submittedName>
        <fullName evidence="1">Uncharacterized protein</fullName>
    </submittedName>
</protein>
<comment type="caution">
    <text evidence="1">The sequence shown here is derived from an EMBL/GenBank/DDBJ whole genome shotgun (WGS) entry which is preliminary data.</text>
</comment>
<dbReference type="AlphaFoldDB" id="A0A8T2R6R3"/>
<proteinExistence type="predicted"/>
<organism evidence="1 2">
    <name type="scientific">Ceratopteris richardii</name>
    <name type="common">Triangle waterfern</name>
    <dbReference type="NCBI Taxonomy" id="49495"/>
    <lineage>
        <taxon>Eukaryota</taxon>
        <taxon>Viridiplantae</taxon>
        <taxon>Streptophyta</taxon>
        <taxon>Embryophyta</taxon>
        <taxon>Tracheophyta</taxon>
        <taxon>Polypodiopsida</taxon>
        <taxon>Polypodiidae</taxon>
        <taxon>Polypodiales</taxon>
        <taxon>Pteridineae</taxon>
        <taxon>Pteridaceae</taxon>
        <taxon>Parkerioideae</taxon>
        <taxon>Ceratopteris</taxon>
    </lineage>
</organism>
<accession>A0A8T2R6R3</accession>
<evidence type="ECO:0000313" key="1">
    <source>
        <dbReference type="EMBL" id="KAH7291265.1"/>
    </source>
</evidence>
<evidence type="ECO:0000313" key="2">
    <source>
        <dbReference type="Proteomes" id="UP000825935"/>
    </source>
</evidence>
<sequence>MLDTGMALNKIKGFKHNLCSFLIVNKMKPSCDGQQEEWCNGMTMPGMESLDVSCQI</sequence>
<dbReference type="Proteomes" id="UP000825935">
    <property type="component" value="Chromosome 29"/>
</dbReference>
<keyword evidence="2" id="KW-1185">Reference proteome</keyword>